<proteinExistence type="predicted"/>
<organism evidence="1">
    <name type="scientific">marine metagenome</name>
    <dbReference type="NCBI Taxonomy" id="408172"/>
    <lineage>
        <taxon>unclassified sequences</taxon>
        <taxon>metagenomes</taxon>
        <taxon>ecological metagenomes</taxon>
    </lineage>
</organism>
<evidence type="ECO:0000313" key="1">
    <source>
        <dbReference type="EMBL" id="SUZ74590.1"/>
    </source>
</evidence>
<sequence>MAALDWLETASDRLNSDSAYRDLGNADVDIAFRAGKVIRRVRFEAFSVGDVETINEAALRDVELVIDMPARDWTNYLKRRGKGDGPSLSGLDMERGIVSARSPIERLKFDRFQRSIQALVDAGARVVAS</sequence>
<dbReference type="AlphaFoldDB" id="A0A381Q6B6"/>
<protein>
    <submittedName>
        <fullName evidence="1">Uncharacterized protein</fullName>
    </submittedName>
</protein>
<reference evidence="1" key="1">
    <citation type="submission" date="2018-05" db="EMBL/GenBank/DDBJ databases">
        <authorList>
            <person name="Lanie J.A."/>
            <person name="Ng W.-L."/>
            <person name="Kazmierczak K.M."/>
            <person name="Andrzejewski T.M."/>
            <person name="Davidsen T.M."/>
            <person name="Wayne K.J."/>
            <person name="Tettelin H."/>
            <person name="Glass J.I."/>
            <person name="Rusch D."/>
            <person name="Podicherti R."/>
            <person name="Tsui H.-C.T."/>
            <person name="Winkler M.E."/>
        </authorList>
    </citation>
    <scope>NUCLEOTIDE SEQUENCE</scope>
</reference>
<gene>
    <name evidence="1" type="ORF">METZ01_LOCUS27444</name>
</gene>
<accession>A0A381Q6B6</accession>
<dbReference type="EMBL" id="UINC01001216">
    <property type="protein sequence ID" value="SUZ74590.1"/>
    <property type="molecule type" value="Genomic_DNA"/>
</dbReference>
<name>A0A381Q6B6_9ZZZZ</name>